<accession>A0A8C6WDX8</accession>
<dbReference type="Ensembl" id="ENSNMLT00000000286.1">
    <property type="protein sequence ID" value="ENSNMLP00000000230.1"/>
    <property type="gene ID" value="ENSNMLG00000000209.1"/>
</dbReference>
<name>A0A8C6WDX8_9GOBI</name>
<reference evidence="1" key="1">
    <citation type="submission" date="2025-08" db="UniProtKB">
        <authorList>
            <consortium name="Ensembl"/>
        </authorList>
    </citation>
    <scope>IDENTIFICATION</scope>
</reference>
<evidence type="ECO:0000313" key="2">
    <source>
        <dbReference type="Proteomes" id="UP000694523"/>
    </source>
</evidence>
<proteinExistence type="predicted"/>
<dbReference type="Pfam" id="PF07004">
    <property type="entry name" value="SHIPPO-rpt"/>
    <property type="match status" value="2"/>
</dbReference>
<keyword evidence="2" id="KW-1185">Reference proteome</keyword>
<evidence type="ECO:0000313" key="1">
    <source>
        <dbReference type="Ensembl" id="ENSNMLP00000000230.1"/>
    </source>
</evidence>
<protein>
    <recommendedName>
        <fullName evidence="3">Outer dense fiber protein 3-like protein 2</fullName>
    </recommendedName>
</protein>
<dbReference type="Proteomes" id="UP000694523">
    <property type="component" value="Unplaced"/>
</dbReference>
<organism evidence="1 2">
    <name type="scientific">Neogobius melanostomus</name>
    <name type="common">round goby</name>
    <dbReference type="NCBI Taxonomy" id="47308"/>
    <lineage>
        <taxon>Eukaryota</taxon>
        <taxon>Metazoa</taxon>
        <taxon>Chordata</taxon>
        <taxon>Craniata</taxon>
        <taxon>Vertebrata</taxon>
        <taxon>Euteleostomi</taxon>
        <taxon>Actinopterygii</taxon>
        <taxon>Neopterygii</taxon>
        <taxon>Teleostei</taxon>
        <taxon>Neoteleostei</taxon>
        <taxon>Acanthomorphata</taxon>
        <taxon>Gobiaria</taxon>
        <taxon>Gobiiformes</taxon>
        <taxon>Gobioidei</taxon>
        <taxon>Gobiidae</taxon>
        <taxon>Benthophilinae</taxon>
        <taxon>Neogobiini</taxon>
        <taxon>Neogobius</taxon>
    </lineage>
</organism>
<dbReference type="AlphaFoldDB" id="A0A8C6WDX8"/>
<reference evidence="1" key="2">
    <citation type="submission" date="2025-09" db="UniProtKB">
        <authorList>
            <consortium name="Ensembl"/>
        </authorList>
    </citation>
    <scope>IDENTIFICATION</scope>
</reference>
<evidence type="ECO:0008006" key="3">
    <source>
        <dbReference type="Google" id="ProtNLM"/>
    </source>
</evidence>
<sequence length="130" mass="14466">MPSSEAWVGSRRPHRPHGSIAAMYGREKQHCLTKVKAPSYSFGTRHELPPSNQSPVPQYMVPPNVTRVGRVGTPAFSLYGRQKDPGVLQPPAPGQYSLENATKSIFRCAPIYSFGLRHSQVYSTAYSKHR</sequence>
<dbReference type="InterPro" id="IPR010736">
    <property type="entry name" value="SHIPPO-rpt"/>
</dbReference>